<keyword evidence="1" id="KW-1133">Transmembrane helix</keyword>
<dbReference type="GO" id="GO:0016020">
    <property type="term" value="C:membrane"/>
    <property type="evidence" value="ECO:0007669"/>
    <property type="project" value="InterPro"/>
</dbReference>
<evidence type="ECO:0000256" key="1">
    <source>
        <dbReference type="SAM" id="Phobius"/>
    </source>
</evidence>
<dbReference type="PANTHER" id="PTHR47755">
    <property type="entry name" value="CELL DIVISION PROTEIN FTSX"/>
    <property type="match status" value="1"/>
</dbReference>
<keyword evidence="1" id="KW-0472">Membrane</keyword>
<keyword evidence="2" id="KW-0132">Cell division</keyword>
<feature type="transmembrane region" description="Helical" evidence="1">
    <location>
        <begin position="229"/>
        <end position="249"/>
    </location>
</feature>
<name>A0A840I3H1_9PROT</name>
<keyword evidence="3" id="KW-1185">Reference proteome</keyword>
<dbReference type="GO" id="GO:0051301">
    <property type="term" value="P:cell division"/>
    <property type="evidence" value="ECO:0007669"/>
    <property type="project" value="UniProtKB-KW"/>
</dbReference>
<keyword evidence="1" id="KW-0812">Transmembrane</keyword>
<keyword evidence="2" id="KW-0131">Cell cycle</keyword>
<sequence>MSDTQRTGRPVRPTPLLPEAGAAGAPLTIVVAILAFMASLALIGNLVVDRAVEDWTSELTGTVTVQIPGEEPAAIDQKAEAVVGLLEQTDGVIGVTRLDRAETEALLSPWFGAGGLPDDIPVPALVSAEVTAALRSDLKPLRAQLTTTAPDAVLDDHGTFNDRLVAAATRLASLAFLVFAMVIGAAAAVIIFAARAGLAANRSIIEVLHLVGATDGFVAHQVQRRYFSLGLRGGVAGAVVAALVLFFAASFGGGGDGVFLPRLGADPALIAWLAIVPLILCAVAAVSARVTVLRTLRSF</sequence>
<dbReference type="InterPro" id="IPR004513">
    <property type="entry name" value="FtsX"/>
</dbReference>
<dbReference type="EMBL" id="JACHOB010000001">
    <property type="protein sequence ID" value="MBB4658590.1"/>
    <property type="molecule type" value="Genomic_DNA"/>
</dbReference>
<gene>
    <name evidence="2" type="ORF">GGQ59_001090</name>
</gene>
<dbReference type="RefSeq" id="WP_183816546.1">
    <property type="nucleotide sequence ID" value="NZ_JACHOB010000001.1"/>
</dbReference>
<organism evidence="2 3">
    <name type="scientific">Parvularcula dongshanensis</name>
    <dbReference type="NCBI Taxonomy" id="1173995"/>
    <lineage>
        <taxon>Bacteria</taxon>
        <taxon>Pseudomonadati</taxon>
        <taxon>Pseudomonadota</taxon>
        <taxon>Alphaproteobacteria</taxon>
        <taxon>Parvularculales</taxon>
        <taxon>Parvularculaceae</taxon>
        <taxon>Parvularcula</taxon>
    </lineage>
</organism>
<feature type="transmembrane region" description="Helical" evidence="1">
    <location>
        <begin position="171"/>
        <end position="194"/>
    </location>
</feature>
<evidence type="ECO:0000313" key="2">
    <source>
        <dbReference type="EMBL" id="MBB4658590.1"/>
    </source>
</evidence>
<feature type="transmembrane region" description="Helical" evidence="1">
    <location>
        <begin position="21"/>
        <end position="48"/>
    </location>
</feature>
<comment type="caution">
    <text evidence="2">The sequence shown here is derived from an EMBL/GenBank/DDBJ whole genome shotgun (WGS) entry which is preliminary data.</text>
</comment>
<dbReference type="PANTHER" id="PTHR47755:SF1">
    <property type="entry name" value="CELL DIVISION PROTEIN FTSX"/>
    <property type="match status" value="1"/>
</dbReference>
<feature type="transmembrane region" description="Helical" evidence="1">
    <location>
        <begin position="269"/>
        <end position="292"/>
    </location>
</feature>
<dbReference type="AlphaFoldDB" id="A0A840I3H1"/>
<dbReference type="GO" id="GO:0032153">
    <property type="term" value="C:cell division site"/>
    <property type="evidence" value="ECO:0007669"/>
    <property type="project" value="TreeGrafter"/>
</dbReference>
<reference evidence="2 3" key="1">
    <citation type="submission" date="2020-08" db="EMBL/GenBank/DDBJ databases">
        <title>Genomic Encyclopedia of Type Strains, Phase IV (KMG-IV): sequencing the most valuable type-strain genomes for metagenomic binning, comparative biology and taxonomic classification.</title>
        <authorList>
            <person name="Goeker M."/>
        </authorList>
    </citation>
    <scope>NUCLEOTIDE SEQUENCE [LARGE SCALE GENOMIC DNA]</scope>
    <source>
        <strain evidence="2 3">DSM 102850</strain>
    </source>
</reference>
<protein>
    <submittedName>
        <fullName evidence="2">Cell division transport system permease protein</fullName>
    </submittedName>
</protein>
<accession>A0A840I3H1</accession>
<proteinExistence type="predicted"/>
<evidence type="ECO:0000313" key="3">
    <source>
        <dbReference type="Proteomes" id="UP000563524"/>
    </source>
</evidence>
<dbReference type="Proteomes" id="UP000563524">
    <property type="component" value="Unassembled WGS sequence"/>
</dbReference>